<dbReference type="RefSeq" id="WP_184335598.1">
    <property type="nucleotide sequence ID" value="NZ_JACHHZ010000007.1"/>
</dbReference>
<proteinExistence type="predicted"/>
<dbReference type="EMBL" id="JACHHZ010000007">
    <property type="protein sequence ID" value="MBB6096200.1"/>
    <property type="molecule type" value="Genomic_DNA"/>
</dbReference>
<evidence type="ECO:0000313" key="1">
    <source>
        <dbReference type="EMBL" id="MBB6096200.1"/>
    </source>
</evidence>
<name>A0A841HVI2_9GAMM</name>
<sequence>MNPSQQARLNQAIVRNNLPETQGVILEACDRSLSESRDGSRTMDDRLISAQEARLCFRSNQEIVAAQTSDPNADRIVQPHVELAEASVKETKSATEFMGLTWGLGFGYSFGEDEAIDDATIVDGVVRVNSRKKDQPRAVLEFHRYFWCNSGRTKLDRGCGPFVAVAASEDDVLAGVGVGFMYGRKSTPSDTEGFSVGIGVVLDGNIKDLADGFKENEPPPGTETAVRYETKSRWSALIIVSRTF</sequence>
<evidence type="ECO:0000313" key="2">
    <source>
        <dbReference type="Proteomes" id="UP000588068"/>
    </source>
</evidence>
<dbReference type="AlphaFoldDB" id="A0A841HVI2"/>
<accession>A0A841HVI2</accession>
<gene>
    <name evidence="1" type="ORF">HNQ60_005122</name>
</gene>
<keyword evidence="2" id="KW-1185">Reference proteome</keyword>
<protein>
    <submittedName>
        <fullName evidence="1">Uncharacterized protein</fullName>
    </submittedName>
</protein>
<dbReference type="Proteomes" id="UP000588068">
    <property type="component" value="Unassembled WGS sequence"/>
</dbReference>
<reference evidence="1 2" key="1">
    <citation type="submission" date="2020-08" db="EMBL/GenBank/DDBJ databases">
        <title>Genomic Encyclopedia of Type Strains, Phase IV (KMG-IV): sequencing the most valuable type-strain genomes for metagenomic binning, comparative biology and taxonomic classification.</title>
        <authorList>
            <person name="Goeker M."/>
        </authorList>
    </citation>
    <scope>NUCLEOTIDE SEQUENCE [LARGE SCALE GENOMIC DNA]</scope>
    <source>
        <strain evidence="1 2">DSM 26723</strain>
    </source>
</reference>
<organism evidence="1 2">
    <name type="scientific">Povalibacter uvarum</name>
    <dbReference type="NCBI Taxonomy" id="732238"/>
    <lineage>
        <taxon>Bacteria</taxon>
        <taxon>Pseudomonadati</taxon>
        <taxon>Pseudomonadota</taxon>
        <taxon>Gammaproteobacteria</taxon>
        <taxon>Steroidobacterales</taxon>
        <taxon>Steroidobacteraceae</taxon>
        <taxon>Povalibacter</taxon>
    </lineage>
</organism>
<comment type="caution">
    <text evidence="1">The sequence shown here is derived from an EMBL/GenBank/DDBJ whole genome shotgun (WGS) entry which is preliminary data.</text>
</comment>